<evidence type="ECO:0000313" key="2">
    <source>
        <dbReference type="Proteomes" id="UP000594454"/>
    </source>
</evidence>
<dbReference type="Proteomes" id="UP000594454">
    <property type="component" value="Chromosome 3"/>
</dbReference>
<protein>
    <submittedName>
        <fullName evidence="1">Uncharacterized protein</fullName>
    </submittedName>
</protein>
<proteinExistence type="predicted"/>
<accession>A0A7R8UNU1</accession>
<name>A0A7R8UNU1_HERIL</name>
<gene>
    <name evidence="1" type="ORF">HERILL_LOCUS7166</name>
</gene>
<sequence>MNRIKRSPFANWSLASGSPHFGCVVCRVNSELKTSIYDGKVSGEAESNGVLERRTTCQALDGSYLCQQD</sequence>
<dbReference type="AlphaFoldDB" id="A0A7R8UNU1"/>
<reference evidence="1 2" key="1">
    <citation type="submission" date="2020-11" db="EMBL/GenBank/DDBJ databases">
        <authorList>
            <person name="Wallbank WR R."/>
            <person name="Pardo Diaz C."/>
            <person name="Kozak K."/>
            <person name="Martin S."/>
            <person name="Jiggins C."/>
            <person name="Moest M."/>
            <person name="Warren A I."/>
            <person name="Generalovic N T."/>
            <person name="Byers J.R.P. K."/>
            <person name="Montejo-Kovacevich G."/>
            <person name="Yen C E."/>
        </authorList>
    </citation>
    <scope>NUCLEOTIDE SEQUENCE [LARGE SCALE GENOMIC DNA]</scope>
</reference>
<organism evidence="1 2">
    <name type="scientific">Hermetia illucens</name>
    <name type="common">Black soldier fly</name>
    <dbReference type="NCBI Taxonomy" id="343691"/>
    <lineage>
        <taxon>Eukaryota</taxon>
        <taxon>Metazoa</taxon>
        <taxon>Ecdysozoa</taxon>
        <taxon>Arthropoda</taxon>
        <taxon>Hexapoda</taxon>
        <taxon>Insecta</taxon>
        <taxon>Pterygota</taxon>
        <taxon>Neoptera</taxon>
        <taxon>Endopterygota</taxon>
        <taxon>Diptera</taxon>
        <taxon>Brachycera</taxon>
        <taxon>Stratiomyomorpha</taxon>
        <taxon>Stratiomyidae</taxon>
        <taxon>Hermetiinae</taxon>
        <taxon>Hermetia</taxon>
    </lineage>
</organism>
<evidence type="ECO:0000313" key="1">
    <source>
        <dbReference type="EMBL" id="CAD7084261.1"/>
    </source>
</evidence>
<dbReference type="InParanoid" id="A0A7R8UNU1"/>
<dbReference type="EMBL" id="LR899011">
    <property type="protein sequence ID" value="CAD7084261.1"/>
    <property type="molecule type" value="Genomic_DNA"/>
</dbReference>
<keyword evidence="2" id="KW-1185">Reference proteome</keyword>